<keyword evidence="1" id="KW-0732">Signal</keyword>
<organism evidence="2 3">
    <name type="scientific">Paracoccus onchidii</name>
    <dbReference type="NCBI Taxonomy" id="3017813"/>
    <lineage>
        <taxon>Bacteria</taxon>
        <taxon>Pseudomonadati</taxon>
        <taxon>Pseudomonadota</taxon>
        <taxon>Alphaproteobacteria</taxon>
        <taxon>Rhodobacterales</taxon>
        <taxon>Paracoccaceae</taxon>
        <taxon>Paracoccus</taxon>
    </lineage>
</organism>
<name>A0ABT4ZG40_9RHOB</name>
<evidence type="ECO:0000313" key="2">
    <source>
        <dbReference type="EMBL" id="MDB6178281.1"/>
    </source>
</evidence>
<comment type="caution">
    <text evidence="2">The sequence shown here is derived from an EMBL/GenBank/DDBJ whole genome shotgun (WGS) entry which is preliminary data.</text>
</comment>
<dbReference type="EMBL" id="JAQBIE010000014">
    <property type="protein sequence ID" value="MDB6178281.1"/>
    <property type="molecule type" value="Genomic_DNA"/>
</dbReference>
<reference evidence="2" key="1">
    <citation type="submission" date="2022-12" db="EMBL/GenBank/DDBJ databases">
        <title>Paracoccus onchidii sp. nov., isolated from a marine invertebrate from the South China Sea.</title>
        <authorList>
            <person name="Xu S."/>
            <person name="Liu Z."/>
            <person name="Xu Y."/>
        </authorList>
    </citation>
    <scope>NUCLEOTIDE SEQUENCE</scope>
    <source>
        <strain evidence="2">Z330</strain>
    </source>
</reference>
<dbReference type="InterPro" id="IPR045748">
    <property type="entry name" value="DcaP"/>
</dbReference>
<feature type="signal peptide" evidence="1">
    <location>
        <begin position="1"/>
        <end position="23"/>
    </location>
</feature>
<dbReference type="Pfam" id="PF19577">
    <property type="entry name" value="DcaP"/>
    <property type="match status" value="1"/>
</dbReference>
<proteinExistence type="predicted"/>
<dbReference type="SUPFAM" id="SSF56935">
    <property type="entry name" value="Porins"/>
    <property type="match status" value="1"/>
</dbReference>
<gene>
    <name evidence="2" type="ORF">PAF17_12320</name>
</gene>
<dbReference type="Proteomes" id="UP001165641">
    <property type="component" value="Unassembled WGS sequence"/>
</dbReference>
<protein>
    <submittedName>
        <fullName evidence="2">DcaP family trimeric outer membrane transporter</fullName>
    </submittedName>
</protein>
<evidence type="ECO:0000313" key="3">
    <source>
        <dbReference type="Proteomes" id="UP001165641"/>
    </source>
</evidence>
<evidence type="ECO:0000256" key="1">
    <source>
        <dbReference type="SAM" id="SignalP"/>
    </source>
</evidence>
<sequence>MKFISAICVLGLLGGATSSGALAQESADFTLPGGVELDIYGYLKLDAIHDRDYDLGTTFWGLGSIGKPDGPRRIDDSRVQGYESRLGVRLYAPVDFGDLKMVIEGDLYGDDPGQPRLRHGYVEMGGLTVGKTFTNFMAIETLPSTWDFQGPAGTTFVFAPQLRYEYVSAQGYGASVAIEQDVSDANAMAYTAGLSRQFDRGFAKIAAISRDYETDGLGSADGWGVMAAAVVDVWPGGTLNGGVVNGEGVSAYMNYGGRDLDMMGKPIGTTGWSLGVLQQVAEHMNVGIQYGHRHIRDYEGAQADETKRLETLHFSFFYDPVERLTLGGEYMLGERKDFSGQTYRADRVQLGVKWAF</sequence>
<keyword evidence="3" id="KW-1185">Reference proteome</keyword>
<accession>A0ABT4ZG40</accession>
<dbReference type="RefSeq" id="WP_271889403.1">
    <property type="nucleotide sequence ID" value="NZ_JAQBIE010000014.1"/>
</dbReference>
<feature type="chain" id="PRO_5047255566" evidence="1">
    <location>
        <begin position="24"/>
        <end position="356"/>
    </location>
</feature>